<dbReference type="Pfam" id="PF00087">
    <property type="entry name" value="Toxin_TOLIP"/>
    <property type="match status" value="1"/>
</dbReference>
<dbReference type="KEGG" id="pbi:112542346"/>
<protein>
    <submittedName>
        <fullName evidence="7">Lymphocyte antigen 6E-like</fullName>
    </submittedName>
</protein>
<dbReference type="InterPro" id="IPR035076">
    <property type="entry name" value="Toxin/TOLIP"/>
</dbReference>
<dbReference type="SUPFAM" id="SSF57302">
    <property type="entry name" value="Snake toxin-like"/>
    <property type="match status" value="1"/>
</dbReference>
<feature type="domain" description="Snake toxin/toxin-like" evidence="5">
    <location>
        <begin position="35"/>
        <end position="99"/>
    </location>
</feature>
<gene>
    <name evidence="7" type="primary">LOC112542346</name>
</gene>
<dbReference type="AlphaFoldDB" id="A0A9F5IYR9"/>
<keyword evidence="6" id="KW-1185">Reference proteome</keyword>
<name>A0A9F5IYR9_PYTBI</name>
<proteinExistence type="predicted"/>
<keyword evidence="2" id="KW-0964">Secreted</keyword>
<dbReference type="OMA" id="CLTISMC"/>
<dbReference type="GeneID" id="112542346"/>
<comment type="subcellular location">
    <subcellularLocation>
        <location evidence="1">Secreted</location>
    </subcellularLocation>
</comment>
<keyword evidence="3" id="KW-1015">Disulfide bond</keyword>
<evidence type="ECO:0000256" key="4">
    <source>
        <dbReference type="SAM" id="SignalP"/>
    </source>
</evidence>
<dbReference type="OrthoDB" id="9046871at2759"/>
<evidence type="ECO:0000313" key="7">
    <source>
        <dbReference type="RefSeq" id="XP_025030750.1"/>
    </source>
</evidence>
<evidence type="ECO:0000259" key="5">
    <source>
        <dbReference type="Pfam" id="PF00087"/>
    </source>
</evidence>
<evidence type="ECO:0000256" key="2">
    <source>
        <dbReference type="ARBA" id="ARBA00022525"/>
    </source>
</evidence>
<dbReference type="InterPro" id="IPR045860">
    <property type="entry name" value="Snake_toxin-like_sf"/>
</dbReference>
<dbReference type="CDD" id="cd23543">
    <property type="entry name" value="TFP_LU_ECD_Ly6E"/>
    <property type="match status" value="1"/>
</dbReference>
<feature type="signal peptide" evidence="4">
    <location>
        <begin position="1"/>
        <end position="31"/>
    </location>
</feature>
<keyword evidence="4" id="KW-0732">Signal</keyword>
<evidence type="ECO:0000256" key="3">
    <source>
        <dbReference type="ARBA" id="ARBA00023157"/>
    </source>
</evidence>
<feature type="chain" id="PRO_5039918559" evidence="4">
    <location>
        <begin position="32"/>
        <end position="104"/>
    </location>
</feature>
<dbReference type="RefSeq" id="XP_025030750.1">
    <property type="nucleotide sequence ID" value="XM_025174982.1"/>
</dbReference>
<reference evidence="7" key="1">
    <citation type="submission" date="2025-08" db="UniProtKB">
        <authorList>
            <consortium name="RefSeq"/>
        </authorList>
    </citation>
    <scope>IDENTIFICATION</scope>
    <source>
        <tissue evidence="7">Liver</tissue>
    </source>
</reference>
<organism evidence="6 7">
    <name type="scientific">Python bivittatus</name>
    <name type="common">Burmese python</name>
    <name type="synonym">Python molurus bivittatus</name>
    <dbReference type="NCBI Taxonomy" id="176946"/>
    <lineage>
        <taxon>Eukaryota</taxon>
        <taxon>Metazoa</taxon>
        <taxon>Chordata</taxon>
        <taxon>Craniata</taxon>
        <taxon>Vertebrata</taxon>
        <taxon>Euteleostomi</taxon>
        <taxon>Lepidosauria</taxon>
        <taxon>Squamata</taxon>
        <taxon>Bifurcata</taxon>
        <taxon>Unidentata</taxon>
        <taxon>Episquamata</taxon>
        <taxon>Toxicofera</taxon>
        <taxon>Serpentes</taxon>
        <taxon>Henophidia</taxon>
        <taxon>Pythonidae</taxon>
        <taxon>Python</taxon>
    </lineage>
</organism>
<sequence>MKPCPKQWALLHHSWCTTLVILATILVEVTAHSIICYTCKEQVSNWKCLGMTICSEQEQQCNDSKVLITKTYAEKCPSERDYPDRVLSSLFCCECSWCNIQPPK</sequence>
<accession>A0A9F5IYR9</accession>
<dbReference type="GO" id="GO:0005576">
    <property type="term" value="C:extracellular region"/>
    <property type="evidence" value="ECO:0007669"/>
    <property type="project" value="UniProtKB-SubCell"/>
</dbReference>
<evidence type="ECO:0000313" key="6">
    <source>
        <dbReference type="Proteomes" id="UP000695026"/>
    </source>
</evidence>
<dbReference type="Proteomes" id="UP000695026">
    <property type="component" value="Unplaced"/>
</dbReference>
<evidence type="ECO:0000256" key="1">
    <source>
        <dbReference type="ARBA" id="ARBA00004613"/>
    </source>
</evidence>